<feature type="repeat" description="PPR" evidence="2">
    <location>
        <begin position="400"/>
        <end position="434"/>
    </location>
</feature>
<dbReference type="Pfam" id="PF13041">
    <property type="entry name" value="PPR_2"/>
    <property type="match status" value="7"/>
</dbReference>
<name>A0A8T2TS75_CERRI</name>
<dbReference type="AlphaFoldDB" id="A0A8T2TS75"/>
<dbReference type="PANTHER" id="PTHR24015">
    <property type="entry name" value="OS07G0578800 PROTEIN-RELATED"/>
    <property type="match status" value="1"/>
</dbReference>
<dbReference type="GO" id="GO:0009451">
    <property type="term" value="P:RNA modification"/>
    <property type="evidence" value="ECO:0007669"/>
    <property type="project" value="InterPro"/>
</dbReference>
<evidence type="ECO:0000313" key="3">
    <source>
        <dbReference type="EMBL" id="KAH7425130.1"/>
    </source>
</evidence>
<sequence length="1052" mass="116176">MVQSSCGSPYQMFSTYQRTQSDHNLTVNAPTFVALLKECAKLKDFEKGLEIHAEVARRGLIDNNVFIGTALVGMYVKNGLLTKARQVFDGLPVRNVVSWNALIGGYAEDDRSKEALHCFNQMQEEGISANSVTFISCLKACCNSRDTKKGHMIHNVIEKRGLLGMDITVSNALVDMYAKCGQLTEAEFVLRKLSVRNAMTWTSLISGYVEHGYYEIALNCFDQMQKQCVPATAVTYASVLKACSNLGDEERGQEIHRKLEASGLLEGNFILGSALVNMYVKCGLYAKAHSIFDRITIRNIGCWNSLMTAYGDNGLDEDVLVYYEQMKLEGVSPNHVTFICTLKACGNVLNIQKGKEIHNDTQGNGLLEDSLIGNAVVEMYTKLSLLTIARQVFDYLPIHTMVSWNALIAGYTEHGYGRKALECFELMQIEGCSPMPVTFVYMLKACGITHDRDRGKELHAEIERQGLLDSNIVIGNALIDMYSRLGLLFSSLEVFDRLPARDVVTWSVLIAGYLECGLAKEALIEFEQMQSDGVTANAVTYNFVLKACCMSQNFVKGMELHAEMERQGLIESNGLFGANLISLYSRSGSLAKAEEVLKRLPVLTTGTWNALVATHAEHGDHEKAMHAVDQMQLEGISLQEETFMHLLKSCATSGSISDGDKLYAAIEENGFLDGDAILGVAVVDMYAKCGSLQRAQEVFNKFTDGGIVLWTALIAGYCDHGHSEQALRLYGRMHIEGVLHDAFTAVNGLKACRNSSAAHKGKQIHVEINEQGLLVTDIVLGNALTDMYARCGQLAMAHHVLTELPSRSVISWTSLIAGYANHGYGERALECFKQMCIEGFAPSNVTFVCCLRACGEVGCIEIGSVLHAEIERQGLVDRDLTIGNAVVDMYARCGRLIEAQQVFEKLRAHTIVSWTTIMAGYAKVGEGGKVFQLFRRMQKEGLQPNEVTFVVMLTACIRMGLFHKGHTFFEAMSKDYGILPMPEHYTCVASLLIQAGHPDRVLSIRSNLATDIDLMLCHGLLFSCKNWGHVALGKYIFEQSTDAEAKMTAFMQ</sequence>
<feature type="repeat" description="PPR" evidence="2">
    <location>
        <begin position="299"/>
        <end position="333"/>
    </location>
</feature>
<feature type="repeat" description="PPR" evidence="2">
    <location>
        <begin position="808"/>
        <end position="842"/>
    </location>
</feature>
<reference evidence="3" key="1">
    <citation type="submission" date="2021-08" db="EMBL/GenBank/DDBJ databases">
        <title>WGS assembly of Ceratopteris richardii.</title>
        <authorList>
            <person name="Marchant D.B."/>
            <person name="Chen G."/>
            <person name="Jenkins J."/>
            <person name="Shu S."/>
            <person name="Leebens-Mack J."/>
            <person name="Grimwood J."/>
            <person name="Schmutz J."/>
            <person name="Soltis P."/>
            <person name="Soltis D."/>
            <person name="Chen Z.-H."/>
        </authorList>
    </citation>
    <scope>NUCLEOTIDE SEQUENCE</scope>
    <source>
        <strain evidence="3">Whitten #5841</strain>
        <tissue evidence="3">Leaf</tissue>
    </source>
</reference>
<feature type="repeat" description="PPR" evidence="2">
    <location>
        <begin position="502"/>
        <end position="536"/>
    </location>
</feature>
<evidence type="ECO:0000313" key="4">
    <source>
        <dbReference type="Proteomes" id="UP000825935"/>
    </source>
</evidence>
<dbReference type="FunFam" id="1.25.40.10:FF:000073">
    <property type="entry name" value="Pentatricopeptide repeat-containing protein chloroplastic"/>
    <property type="match status" value="1"/>
</dbReference>
<feature type="repeat" description="PPR" evidence="2">
    <location>
        <begin position="537"/>
        <end position="571"/>
    </location>
</feature>
<dbReference type="EMBL" id="CM035416">
    <property type="protein sequence ID" value="KAH7425130.1"/>
    <property type="molecule type" value="Genomic_DNA"/>
</dbReference>
<dbReference type="InterPro" id="IPR046960">
    <property type="entry name" value="PPR_At4g14850-like_plant"/>
</dbReference>
<dbReference type="FunFam" id="1.25.40.10:FF:000344">
    <property type="entry name" value="Pentatricopeptide repeat-containing protein"/>
    <property type="match status" value="1"/>
</dbReference>
<dbReference type="Pfam" id="PF01535">
    <property type="entry name" value="PPR"/>
    <property type="match status" value="7"/>
</dbReference>
<protein>
    <recommendedName>
        <fullName evidence="5">Pentatricopeptide repeat-containing protein</fullName>
    </recommendedName>
</protein>
<evidence type="ECO:0000256" key="1">
    <source>
        <dbReference type="ARBA" id="ARBA00022737"/>
    </source>
</evidence>
<gene>
    <name evidence="3" type="ORF">KP509_11G041000</name>
</gene>
<feature type="repeat" description="PPR" evidence="2">
    <location>
        <begin position="95"/>
        <end position="129"/>
    </location>
</feature>
<keyword evidence="1" id="KW-0677">Repeat</keyword>
<dbReference type="OMA" id="AGARYNI"/>
<feature type="repeat" description="PPR" evidence="2">
    <location>
        <begin position="706"/>
        <end position="740"/>
    </location>
</feature>
<dbReference type="OrthoDB" id="185373at2759"/>
<feature type="repeat" description="PPR" evidence="2">
    <location>
        <begin position="197"/>
        <end position="231"/>
    </location>
</feature>
<accession>A0A8T2TS75</accession>
<organism evidence="3 4">
    <name type="scientific">Ceratopteris richardii</name>
    <name type="common">Triangle waterfern</name>
    <dbReference type="NCBI Taxonomy" id="49495"/>
    <lineage>
        <taxon>Eukaryota</taxon>
        <taxon>Viridiplantae</taxon>
        <taxon>Streptophyta</taxon>
        <taxon>Embryophyta</taxon>
        <taxon>Tracheophyta</taxon>
        <taxon>Polypodiopsida</taxon>
        <taxon>Polypodiidae</taxon>
        <taxon>Polypodiales</taxon>
        <taxon>Pteridineae</taxon>
        <taxon>Pteridaceae</taxon>
        <taxon>Parkerioideae</taxon>
        <taxon>Ceratopteris</taxon>
    </lineage>
</organism>
<evidence type="ECO:0000256" key="2">
    <source>
        <dbReference type="PROSITE-ProRule" id="PRU00708"/>
    </source>
</evidence>
<evidence type="ECO:0008006" key="5">
    <source>
        <dbReference type="Google" id="ProtNLM"/>
    </source>
</evidence>
<feature type="repeat" description="PPR" evidence="2">
    <location>
        <begin position="910"/>
        <end position="944"/>
    </location>
</feature>
<dbReference type="SUPFAM" id="SSF81901">
    <property type="entry name" value="HCP-like"/>
    <property type="match status" value="1"/>
</dbReference>
<dbReference type="PROSITE" id="PS51375">
    <property type="entry name" value="PPR"/>
    <property type="match status" value="11"/>
</dbReference>
<feature type="repeat" description="PPR" evidence="2">
    <location>
        <begin position="232"/>
        <end position="266"/>
    </location>
</feature>
<dbReference type="InterPro" id="IPR011990">
    <property type="entry name" value="TPR-like_helical_dom_sf"/>
</dbReference>
<dbReference type="Gene3D" id="1.25.40.10">
    <property type="entry name" value="Tetratricopeptide repeat domain"/>
    <property type="match status" value="7"/>
</dbReference>
<dbReference type="NCBIfam" id="TIGR00756">
    <property type="entry name" value="PPR"/>
    <property type="match status" value="9"/>
</dbReference>
<keyword evidence="4" id="KW-1185">Reference proteome</keyword>
<proteinExistence type="predicted"/>
<comment type="caution">
    <text evidence="3">The sequence shown here is derived from an EMBL/GenBank/DDBJ whole genome shotgun (WGS) entry which is preliminary data.</text>
</comment>
<feature type="repeat" description="PPR" evidence="2">
    <location>
        <begin position="604"/>
        <end position="638"/>
    </location>
</feature>
<dbReference type="FunFam" id="1.25.40.10:FF:000158">
    <property type="entry name" value="pentatricopeptide repeat-containing protein At2g33680"/>
    <property type="match status" value="1"/>
</dbReference>
<dbReference type="GO" id="GO:0003723">
    <property type="term" value="F:RNA binding"/>
    <property type="evidence" value="ECO:0007669"/>
    <property type="project" value="InterPro"/>
</dbReference>
<dbReference type="Proteomes" id="UP000825935">
    <property type="component" value="Chromosome 11"/>
</dbReference>
<dbReference type="GO" id="GO:0048731">
    <property type="term" value="P:system development"/>
    <property type="evidence" value="ECO:0007669"/>
    <property type="project" value="UniProtKB-ARBA"/>
</dbReference>
<dbReference type="FunFam" id="1.25.40.10:FF:000031">
    <property type="entry name" value="Pentatricopeptide repeat-containing protein mitochondrial"/>
    <property type="match status" value="1"/>
</dbReference>
<dbReference type="InterPro" id="IPR002885">
    <property type="entry name" value="PPR_rpt"/>
</dbReference>